<dbReference type="GO" id="GO:0016740">
    <property type="term" value="F:transferase activity"/>
    <property type="evidence" value="ECO:0007669"/>
    <property type="project" value="UniProtKB-KW"/>
</dbReference>
<name>A0ABV3CJP4_9ACTN</name>
<dbReference type="Gene3D" id="3.90.470.20">
    <property type="entry name" value="4'-phosphopantetheinyl transferase domain"/>
    <property type="match status" value="1"/>
</dbReference>
<organism evidence="1 2">
    <name type="scientific">Streptomyces narbonensis</name>
    <dbReference type="NCBI Taxonomy" id="67333"/>
    <lineage>
        <taxon>Bacteria</taxon>
        <taxon>Bacillati</taxon>
        <taxon>Actinomycetota</taxon>
        <taxon>Actinomycetes</taxon>
        <taxon>Kitasatosporales</taxon>
        <taxon>Streptomycetaceae</taxon>
        <taxon>Streptomyces</taxon>
    </lineage>
</organism>
<keyword evidence="1" id="KW-0808">Transferase</keyword>
<dbReference type="EMBL" id="JBEZAE010000032">
    <property type="protein sequence ID" value="MEU7075004.1"/>
    <property type="molecule type" value="Genomic_DNA"/>
</dbReference>
<dbReference type="SUPFAM" id="SSF56214">
    <property type="entry name" value="4'-phosphopantetheinyl transferase"/>
    <property type="match status" value="2"/>
</dbReference>
<gene>
    <name evidence="1" type="ORF">AB0A88_33440</name>
</gene>
<accession>A0ABV3CJP4</accession>
<proteinExistence type="predicted"/>
<protein>
    <submittedName>
        <fullName evidence="1">4-phosphopantetheinyl transferase</fullName>
    </submittedName>
</protein>
<dbReference type="Proteomes" id="UP001551329">
    <property type="component" value="Unassembled WGS sequence"/>
</dbReference>
<evidence type="ECO:0000313" key="2">
    <source>
        <dbReference type="Proteomes" id="UP001551329"/>
    </source>
</evidence>
<dbReference type="RefSeq" id="WP_358477351.1">
    <property type="nucleotide sequence ID" value="NZ_JBEZAE010000032.1"/>
</dbReference>
<sequence>MTAPAPPVTGDGRTALAAVATTGEVLAHPRLHEGLLEPWELRRLAAIRVPSRRDDVLAARLLLRLCVARFTGGPPEESAPAQYCADCDRPGHGRPYLHDHPGVGVSLSHADGLVGAAVGPGAVGVDVEPATRRPGPLSVLGRVLPESAVREAADAPDPGAALLRLWVRAEARLKAGDGDLRVLEWTDRHRSAVAAVASAAPVTTFTVGPGPAPRIRRPRDPTR</sequence>
<evidence type="ECO:0000313" key="1">
    <source>
        <dbReference type="EMBL" id="MEU7075004.1"/>
    </source>
</evidence>
<comment type="caution">
    <text evidence="1">The sequence shown here is derived from an EMBL/GenBank/DDBJ whole genome shotgun (WGS) entry which is preliminary data.</text>
</comment>
<dbReference type="InterPro" id="IPR037143">
    <property type="entry name" value="4-PPantetheinyl_Trfase_dom_sf"/>
</dbReference>
<keyword evidence="2" id="KW-1185">Reference proteome</keyword>
<reference evidence="1 2" key="1">
    <citation type="submission" date="2024-06" db="EMBL/GenBank/DDBJ databases">
        <title>The Natural Products Discovery Center: Release of the First 8490 Sequenced Strains for Exploring Actinobacteria Biosynthetic Diversity.</title>
        <authorList>
            <person name="Kalkreuter E."/>
            <person name="Kautsar S.A."/>
            <person name="Yang D."/>
            <person name="Bader C.D."/>
            <person name="Teijaro C.N."/>
            <person name="Fluegel L."/>
            <person name="Davis C.M."/>
            <person name="Simpson J.R."/>
            <person name="Lauterbach L."/>
            <person name="Steele A.D."/>
            <person name="Gui C."/>
            <person name="Meng S."/>
            <person name="Li G."/>
            <person name="Viehrig K."/>
            <person name="Ye F."/>
            <person name="Su P."/>
            <person name="Kiefer A.F."/>
            <person name="Nichols A."/>
            <person name="Cepeda A.J."/>
            <person name="Yan W."/>
            <person name="Fan B."/>
            <person name="Jiang Y."/>
            <person name="Adhikari A."/>
            <person name="Zheng C.-J."/>
            <person name="Schuster L."/>
            <person name="Cowan T.M."/>
            <person name="Smanski M.J."/>
            <person name="Chevrette M.G."/>
            <person name="De Carvalho L.P.S."/>
            <person name="Shen B."/>
        </authorList>
    </citation>
    <scope>NUCLEOTIDE SEQUENCE [LARGE SCALE GENOMIC DNA]</scope>
    <source>
        <strain evidence="1 2">NPDC045974</strain>
    </source>
</reference>